<evidence type="ECO:0000313" key="11">
    <source>
        <dbReference type="EMBL" id="EFX96472.1"/>
    </source>
</evidence>
<feature type="transmembrane region" description="Helical" evidence="10">
    <location>
        <begin position="21"/>
        <end position="51"/>
    </location>
</feature>
<evidence type="ECO:0000256" key="8">
    <source>
        <dbReference type="ARBA" id="ARBA00023136"/>
    </source>
</evidence>
<keyword evidence="4 10" id="KW-1003">Cell membrane</keyword>
<keyword evidence="7 10" id="KW-0406">Ion transport</keyword>
<feature type="transmembrane region" description="Helical" evidence="10">
    <location>
        <begin position="71"/>
        <end position="94"/>
    </location>
</feature>
<keyword evidence="5 10" id="KW-0812">Transmembrane</keyword>
<dbReference type="Proteomes" id="UP000003697">
    <property type="component" value="Unassembled WGS sequence"/>
</dbReference>
<keyword evidence="8 10" id="KW-0472">Membrane</keyword>
<name>A0ABP2KNH8_STRVE</name>
<evidence type="ECO:0000313" key="12">
    <source>
        <dbReference type="Proteomes" id="UP000003697"/>
    </source>
</evidence>
<dbReference type="InterPro" id="IPR019823">
    <property type="entry name" value="Mechanosensitive_channel_CS"/>
</dbReference>
<evidence type="ECO:0000256" key="1">
    <source>
        <dbReference type="ARBA" id="ARBA00004651"/>
    </source>
</evidence>
<comment type="function">
    <text evidence="10">Channel that opens in response to stretch forces in the membrane lipid bilayer. May participate in the regulation of osmotic pressure changes within the cell.</text>
</comment>
<dbReference type="PANTHER" id="PTHR30266:SF2">
    <property type="entry name" value="LARGE-CONDUCTANCE MECHANOSENSITIVE CHANNEL"/>
    <property type="match status" value="1"/>
</dbReference>
<gene>
    <name evidence="10 11" type="primary">mscL</name>
    <name evidence="11" type="ORF">HMPREF9425_0548</name>
</gene>
<keyword evidence="12" id="KW-1185">Reference proteome</keyword>
<dbReference type="NCBIfam" id="TIGR00220">
    <property type="entry name" value="mscL"/>
    <property type="match status" value="1"/>
</dbReference>
<comment type="subcellular location">
    <subcellularLocation>
        <location evidence="1 10">Cell membrane</location>
        <topology evidence="1 10">Multi-pass membrane protein</topology>
    </subcellularLocation>
</comment>
<keyword evidence="9 10" id="KW-0407">Ion channel</keyword>
<evidence type="ECO:0000256" key="9">
    <source>
        <dbReference type="ARBA" id="ARBA00023303"/>
    </source>
</evidence>
<dbReference type="PRINTS" id="PR01264">
    <property type="entry name" value="MECHCHANNEL"/>
</dbReference>
<reference evidence="11 12" key="1">
    <citation type="submission" date="2011-01" db="EMBL/GenBank/DDBJ databases">
        <authorList>
            <person name="Muzny D."/>
            <person name="Qin X."/>
            <person name="Buhay C."/>
            <person name="Dugan-Rocha S."/>
            <person name="Ding Y."/>
            <person name="Chen G."/>
            <person name="Hawes A."/>
            <person name="Holder M."/>
            <person name="Jhangiani S."/>
            <person name="Johnson A."/>
            <person name="Khan Z."/>
            <person name="Li Z."/>
            <person name="Liu W."/>
            <person name="Liu X."/>
            <person name="Perez L."/>
            <person name="Shen H."/>
            <person name="Wang Q."/>
            <person name="Watt J."/>
            <person name="Xi L."/>
            <person name="Xin Y."/>
            <person name="Zhou J."/>
            <person name="Deng J."/>
            <person name="Jiang H."/>
            <person name="Liu Y."/>
            <person name="Qu J."/>
            <person name="Song X.-Z."/>
            <person name="Zhang L."/>
            <person name="Villasana D."/>
            <person name="Johnson A."/>
            <person name="Liu J."/>
            <person name="Liyanage D."/>
            <person name="Lorensuhewa L."/>
            <person name="Robinson T."/>
            <person name="Song A."/>
            <person name="Song B.-B."/>
            <person name="Dinh H."/>
            <person name="Thornton R."/>
            <person name="Coyle M."/>
            <person name="Francisco L."/>
            <person name="Jackson L."/>
            <person name="Javaid M."/>
            <person name="Korchina V."/>
            <person name="Kovar C."/>
            <person name="Mata R."/>
            <person name="Mathew T."/>
            <person name="Ngo R."/>
            <person name="Nguyen L."/>
            <person name="Nguyen N."/>
            <person name="Okwuonu G."/>
            <person name="Ongeri F."/>
            <person name="Pham C."/>
            <person name="Simmons D."/>
            <person name="Wilczek-Boney K."/>
            <person name="Hale W."/>
            <person name="Jakkamsetti A."/>
            <person name="Pham P."/>
            <person name="Ruth R."/>
            <person name="San Lucas F."/>
            <person name="Warren J."/>
            <person name="Zhang J."/>
            <person name="Zhao Z."/>
            <person name="Zhou C."/>
            <person name="Zhu D."/>
            <person name="Lee S."/>
            <person name="Bess C."/>
            <person name="Blankenburg K."/>
            <person name="Forbes L."/>
            <person name="Fu Q."/>
            <person name="Gubbala S."/>
            <person name="Hirani K."/>
            <person name="Jayaseelan J.C."/>
            <person name="Lara F."/>
            <person name="Munidasa M."/>
            <person name="Palculict T."/>
            <person name="Patil S."/>
            <person name="Pu L.-L."/>
            <person name="Saada N."/>
            <person name="Tang L."/>
            <person name="Weissenberger G."/>
            <person name="Zhu Y."/>
            <person name="Hemphill L."/>
            <person name="Shang Y."/>
            <person name="Youmans B."/>
            <person name="Ayvaz T."/>
            <person name="Ross M."/>
            <person name="Santibanez J."/>
            <person name="Aqrawi P."/>
            <person name="Gross S."/>
            <person name="Joshi V."/>
            <person name="Fowler G."/>
            <person name="Nazareth L."/>
            <person name="Reid J."/>
            <person name="Worley K."/>
            <person name="Petrosino J."/>
            <person name="Highlander S."/>
            <person name="Gibbs R."/>
        </authorList>
    </citation>
    <scope>NUCLEOTIDE SEQUENCE [LARGE SCALE GENOMIC DNA]</scope>
    <source>
        <strain evidence="11 12">ATCC 49124</strain>
    </source>
</reference>
<evidence type="ECO:0000256" key="2">
    <source>
        <dbReference type="ARBA" id="ARBA00007254"/>
    </source>
</evidence>
<dbReference type="InterPro" id="IPR036019">
    <property type="entry name" value="MscL_channel"/>
</dbReference>
<evidence type="ECO:0000256" key="10">
    <source>
        <dbReference type="HAMAP-Rule" id="MF_00115"/>
    </source>
</evidence>
<comment type="similarity">
    <text evidence="2 10">Belongs to the MscL family.</text>
</comment>
<dbReference type="PROSITE" id="PS01327">
    <property type="entry name" value="MSCL"/>
    <property type="match status" value="1"/>
</dbReference>
<comment type="subunit">
    <text evidence="10">Homopentamer.</text>
</comment>
<keyword evidence="6 10" id="KW-1133">Transmembrane helix</keyword>
<proteinExistence type="inferred from homology"/>
<comment type="caution">
    <text evidence="11">The sequence shown here is derived from an EMBL/GenBank/DDBJ whole genome shotgun (WGS) entry which is preliminary data.</text>
</comment>
<dbReference type="Pfam" id="PF01741">
    <property type="entry name" value="MscL"/>
    <property type="match status" value="1"/>
</dbReference>
<protein>
    <recommendedName>
        <fullName evidence="10">Large-conductance mechanosensitive channel</fullName>
    </recommendedName>
</protein>
<evidence type="ECO:0000256" key="4">
    <source>
        <dbReference type="ARBA" id="ARBA00022475"/>
    </source>
</evidence>
<evidence type="ECO:0000256" key="7">
    <source>
        <dbReference type="ARBA" id="ARBA00023065"/>
    </source>
</evidence>
<dbReference type="HAMAP" id="MF_00115">
    <property type="entry name" value="MscL"/>
    <property type="match status" value="1"/>
</dbReference>
<organism evidence="11 12">
    <name type="scientific">Streptococcus vestibularis ATCC 49124</name>
    <dbReference type="NCBI Taxonomy" id="889206"/>
    <lineage>
        <taxon>Bacteria</taxon>
        <taxon>Bacillati</taxon>
        <taxon>Bacillota</taxon>
        <taxon>Bacilli</taxon>
        <taxon>Lactobacillales</taxon>
        <taxon>Streptococcaceae</taxon>
        <taxon>Streptococcus</taxon>
    </lineage>
</organism>
<keyword evidence="3 10" id="KW-0813">Transport</keyword>
<sequence>MKGFIVKMIKELKDFLFKGNVLDLAVAVVMGAAFNAIITSLVSDIITPLILNPVVKAANVENLSKLSWNGIAYGSFLSAVINFIIVGTTLFFVVKAANHAAALGQKQAEEAAEEAGPSQEELLAEIRDLLANK</sequence>
<evidence type="ECO:0000256" key="3">
    <source>
        <dbReference type="ARBA" id="ARBA00022448"/>
    </source>
</evidence>
<dbReference type="InterPro" id="IPR037673">
    <property type="entry name" value="MSC/AndL"/>
</dbReference>
<dbReference type="PANTHER" id="PTHR30266">
    <property type="entry name" value="MECHANOSENSITIVE CHANNEL MSCL"/>
    <property type="match status" value="1"/>
</dbReference>
<evidence type="ECO:0000256" key="6">
    <source>
        <dbReference type="ARBA" id="ARBA00022989"/>
    </source>
</evidence>
<dbReference type="SUPFAM" id="SSF81330">
    <property type="entry name" value="Gated mechanosensitive channel"/>
    <property type="match status" value="1"/>
</dbReference>
<dbReference type="InterPro" id="IPR001185">
    <property type="entry name" value="MS_channel"/>
</dbReference>
<dbReference type="Gene3D" id="1.10.1200.120">
    <property type="entry name" value="Large-conductance mechanosensitive channel, MscL, domain 1"/>
    <property type="match status" value="1"/>
</dbReference>
<accession>A0ABP2KNH8</accession>
<dbReference type="EMBL" id="AEVI01000021">
    <property type="protein sequence ID" value="EFX96472.1"/>
    <property type="molecule type" value="Genomic_DNA"/>
</dbReference>
<evidence type="ECO:0000256" key="5">
    <source>
        <dbReference type="ARBA" id="ARBA00022692"/>
    </source>
</evidence>